<dbReference type="PRINTS" id="PR00301">
    <property type="entry name" value="HEATSHOCK70"/>
</dbReference>
<dbReference type="GO" id="GO:0006508">
    <property type="term" value="P:proteolysis"/>
    <property type="evidence" value="ECO:0007669"/>
    <property type="project" value="InterPro"/>
</dbReference>
<name>A0A4Q7U9X1_9ACTN</name>
<keyword evidence="5" id="KW-0346">Stress response</keyword>
<dbReference type="AlphaFoldDB" id="A0A4Q7U9X1"/>
<evidence type="ECO:0000256" key="1">
    <source>
        <dbReference type="ARBA" id="ARBA00007381"/>
    </source>
</evidence>
<sequence length="849" mass="91216">MRKRALIVANQKYDDDRFSELPGAAADARELAAVLGSRTIGEFDVAVVPDADSRTVRRQIEGFFASGTKDDLLLLHMSCHGRRDQRNQLYFVSRDTEYDYLAATGIDASFVNEQVDRSRSRRIVLLLDCCYSGTYVKGVRTTRSGPPAVTLSAHFDGSGMAVITACSALQFAYDTDLSSARRDQPSVFTSAVVEALRTGAGDVDGDGFLSVQDLFAYVREAVPQKAPDQTPEFSVNRLTGSLYLARSPAALTLGGEMAQLSPTLHHAIVQGEPWLRFGATLALERLLESDDVRGRAAAREALVPLARDSDDAVRERARAVWDAHVTGAPPVVIGSTLASDQAERVRGRSVGIDFGTTNSSVAVVEAGTSSIIVNHFATRITPSVVGFSPRGDVLVGEPAKRRAVLAPRHTVQSVKRKLGTDWHLTVAGQEYDAATIATLVLERLRLDAESQLGEAVTTAVITVPTKFTVAQRESLRRAAKAAGVETSRFINEPTAAALAYGLNQPNEQTVMVFDLGGGTLDVSLLEIGEGLVEVRATSGDDHLGGDDWDQALFDYLKALCLSDLGLDVSEDKASMQRLREEAERTKIELSELTEVPISLPYLGHVHGQPVHLTRIVTRSQFESITAHLMERCCLPVQQVFADAGIPAEDVDQVILVGGSTRMPAVRELVQGLTGKSPSTAVHPDEAIALGAALHAGMLTGEIKDVLLLDMISISVGIETVNGRFSKIIDRNSSIPTKRSEVFTTADDNQPSVVIQVFSGECEIAADNEKLATLELAGLPPAPRGVPQIEVTVDIDANGILHISAKDLGTGKEEAIVVSRDSIEAADSRDCLLPAIIPDARPWPASREPS</sequence>
<keyword evidence="7" id="KW-0175">Coiled coil</keyword>
<organism evidence="9 10">
    <name type="scientific">Micromonospora violae</name>
    <dbReference type="NCBI Taxonomy" id="1278207"/>
    <lineage>
        <taxon>Bacteria</taxon>
        <taxon>Bacillati</taxon>
        <taxon>Actinomycetota</taxon>
        <taxon>Actinomycetes</taxon>
        <taxon>Micromonosporales</taxon>
        <taxon>Micromonosporaceae</taxon>
        <taxon>Micromonospora</taxon>
    </lineage>
</organism>
<keyword evidence="2" id="KW-0597">Phosphoprotein</keyword>
<dbReference type="Gene3D" id="3.40.50.1460">
    <property type="match status" value="1"/>
</dbReference>
<dbReference type="SUPFAM" id="SSF52129">
    <property type="entry name" value="Caspase-like"/>
    <property type="match status" value="1"/>
</dbReference>
<accession>A0A4Q7U9X1</accession>
<dbReference type="PROSITE" id="PS00018">
    <property type="entry name" value="EF_HAND_1"/>
    <property type="match status" value="1"/>
</dbReference>
<keyword evidence="3" id="KW-0547">Nucleotide-binding</keyword>
<evidence type="ECO:0000256" key="3">
    <source>
        <dbReference type="ARBA" id="ARBA00022741"/>
    </source>
</evidence>
<evidence type="ECO:0000256" key="5">
    <source>
        <dbReference type="ARBA" id="ARBA00023016"/>
    </source>
</evidence>
<evidence type="ECO:0000259" key="8">
    <source>
        <dbReference type="Pfam" id="PF00656"/>
    </source>
</evidence>
<dbReference type="PANTHER" id="PTHR19375">
    <property type="entry name" value="HEAT SHOCK PROTEIN 70KDA"/>
    <property type="match status" value="1"/>
</dbReference>
<comment type="caution">
    <text evidence="9">The sequence shown here is derived from an EMBL/GenBank/DDBJ whole genome shotgun (WGS) entry which is preliminary data.</text>
</comment>
<dbReference type="FunFam" id="3.90.640.10:FF:000003">
    <property type="entry name" value="Molecular chaperone DnaK"/>
    <property type="match status" value="1"/>
</dbReference>
<dbReference type="InterPro" id="IPR029030">
    <property type="entry name" value="Caspase-like_dom_sf"/>
</dbReference>
<evidence type="ECO:0000256" key="7">
    <source>
        <dbReference type="SAM" id="Coils"/>
    </source>
</evidence>
<dbReference type="GO" id="GO:0140662">
    <property type="term" value="F:ATP-dependent protein folding chaperone"/>
    <property type="evidence" value="ECO:0007669"/>
    <property type="project" value="InterPro"/>
</dbReference>
<evidence type="ECO:0000313" key="10">
    <source>
        <dbReference type="Proteomes" id="UP000293781"/>
    </source>
</evidence>
<evidence type="ECO:0000313" key="9">
    <source>
        <dbReference type="EMBL" id="RZT77867.1"/>
    </source>
</evidence>
<dbReference type="Pfam" id="PF00656">
    <property type="entry name" value="Peptidase_C14"/>
    <property type="match status" value="1"/>
</dbReference>
<proteinExistence type="inferred from homology"/>
<keyword evidence="10" id="KW-1185">Reference proteome</keyword>
<dbReference type="Gene3D" id="3.90.640.10">
    <property type="entry name" value="Actin, Chain A, domain 4"/>
    <property type="match status" value="1"/>
</dbReference>
<dbReference type="Gene3D" id="3.30.420.40">
    <property type="match status" value="2"/>
</dbReference>
<feature type="coiled-coil region" evidence="7">
    <location>
        <begin position="568"/>
        <end position="595"/>
    </location>
</feature>
<protein>
    <submittedName>
        <fullName evidence="9">Molecular chaperone DnaK</fullName>
    </submittedName>
</protein>
<dbReference type="InterPro" id="IPR043129">
    <property type="entry name" value="ATPase_NBD"/>
</dbReference>
<evidence type="ECO:0000256" key="2">
    <source>
        <dbReference type="ARBA" id="ARBA00022553"/>
    </source>
</evidence>
<dbReference type="RefSeq" id="WP_165435713.1">
    <property type="nucleotide sequence ID" value="NZ_SHKK01000001.1"/>
</dbReference>
<dbReference type="EMBL" id="SHKK01000001">
    <property type="protein sequence ID" value="RZT77867.1"/>
    <property type="molecule type" value="Genomic_DNA"/>
</dbReference>
<dbReference type="PROSITE" id="PS00329">
    <property type="entry name" value="HSP70_2"/>
    <property type="match status" value="1"/>
</dbReference>
<feature type="domain" description="Peptidase C14 caspase" evidence="8">
    <location>
        <begin position="2"/>
        <end position="243"/>
    </location>
</feature>
<dbReference type="Pfam" id="PF00012">
    <property type="entry name" value="HSP70"/>
    <property type="match status" value="1"/>
</dbReference>
<dbReference type="InterPro" id="IPR018181">
    <property type="entry name" value="Heat_shock_70_CS"/>
</dbReference>
<dbReference type="GO" id="GO:0005524">
    <property type="term" value="F:ATP binding"/>
    <property type="evidence" value="ECO:0007669"/>
    <property type="project" value="UniProtKB-KW"/>
</dbReference>
<dbReference type="InterPro" id="IPR029047">
    <property type="entry name" value="HSP70_peptide-bd_sf"/>
</dbReference>
<dbReference type="SUPFAM" id="SSF100920">
    <property type="entry name" value="Heat shock protein 70kD (HSP70), peptide-binding domain"/>
    <property type="match status" value="1"/>
</dbReference>
<dbReference type="Gene3D" id="2.60.34.10">
    <property type="entry name" value="Substrate Binding Domain Of DNAk, Chain A, domain 1"/>
    <property type="match status" value="1"/>
</dbReference>
<keyword evidence="4" id="KW-0067">ATP-binding</keyword>
<comment type="similarity">
    <text evidence="1">Belongs to the heat shock protein 70 family.</text>
</comment>
<dbReference type="NCBIfam" id="NF047832">
    <property type="entry name" value="caspase_w_EACC1"/>
    <property type="match status" value="1"/>
</dbReference>
<dbReference type="SUPFAM" id="SSF53067">
    <property type="entry name" value="Actin-like ATPase domain"/>
    <property type="match status" value="2"/>
</dbReference>
<keyword evidence="6" id="KW-0143">Chaperone</keyword>
<dbReference type="InterPro" id="IPR013126">
    <property type="entry name" value="Hsp_70_fam"/>
</dbReference>
<dbReference type="InterPro" id="IPR018247">
    <property type="entry name" value="EF_Hand_1_Ca_BS"/>
</dbReference>
<evidence type="ECO:0000256" key="6">
    <source>
        <dbReference type="ARBA" id="ARBA00023186"/>
    </source>
</evidence>
<dbReference type="InterPro" id="IPR011600">
    <property type="entry name" value="Pept_C14_caspase"/>
</dbReference>
<evidence type="ECO:0000256" key="4">
    <source>
        <dbReference type="ARBA" id="ARBA00022840"/>
    </source>
</evidence>
<dbReference type="PROSITE" id="PS01036">
    <property type="entry name" value="HSP70_3"/>
    <property type="match status" value="1"/>
</dbReference>
<reference evidence="9 10" key="1">
    <citation type="submission" date="2019-02" db="EMBL/GenBank/DDBJ databases">
        <title>Sequencing the genomes of 1000 actinobacteria strains.</title>
        <authorList>
            <person name="Klenk H.-P."/>
        </authorList>
    </citation>
    <scope>NUCLEOTIDE SEQUENCE [LARGE SCALE GENOMIC DNA]</scope>
    <source>
        <strain evidence="9 10">DSM 45888</strain>
    </source>
</reference>
<dbReference type="FunFam" id="3.30.420.40:FF:000071">
    <property type="entry name" value="Molecular chaperone DnaK"/>
    <property type="match status" value="1"/>
</dbReference>
<dbReference type="Proteomes" id="UP000293781">
    <property type="component" value="Unassembled WGS sequence"/>
</dbReference>
<dbReference type="GO" id="GO:0004197">
    <property type="term" value="F:cysteine-type endopeptidase activity"/>
    <property type="evidence" value="ECO:0007669"/>
    <property type="project" value="InterPro"/>
</dbReference>
<gene>
    <name evidence="9" type="ORF">EV382_1034</name>
</gene>